<comment type="subcellular location">
    <subcellularLocation>
        <location evidence="2">Cell membrane</location>
        <topology evidence="2">Multi-pass membrane protein</topology>
    </subcellularLocation>
</comment>
<evidence type="ECO:0000256" key="5">
    <source>
        <dbReference type="ARBA" id="ARBA00022670"/>
    </source>
</evidence>
<sequence>MDPTIIFFLIVLIFSIVIHEVAHGSVANLLGDPTAKYAGRLTLNPIKHLDLFGSVLVPLFLIILRSPVLFGWAKPVPINPYNFKDPKWDGAKVAVAGPGANILVALIFGLAIRFFPLPASILTIFSIIVILNLILAIFNLVPIPPLDGSHILFTFLPEKFANIKLFLHQFGIFILLFFMLFALRWIFLGVVWLYYLITGQPPELF</sequence>
<dbReference type="GO" id="GO:0005886">
    <property type="term" value="C:plasma membrane"/>
    <property type="evidence" value="ECO:0007669"/>
    <property type="project" value="UniProtKB-SubCell"/>
</dbReference>
<name>A0A2G9YZ31_9BACT</name>
<keyword evidence="10 13" id="KW-1133">Transmembrane helix</keyword>
<proteinExistence type="inferred from homology"/>
<evidence type="ECO:0000256" key="8">
    <source>
        <dbReference type="ARBA" id="ARBA00022801"/>
    </source>
</evidence>
<evidence type="ECO:0000256" key="13">
    <source>
        <dbReference type="SAM" id="Phobius"/>
    </source>
</evidence>
<evidence type="ECO:0000256" key="4">
    <source>
        <dbReference type="ARBA" id="ARBA00022475"/>
    </source>
</evidence>
<dbReference type="InterPro" id="IPR052348">
    <property type="entry name" value="Metallopeptidase_M50B"/>
</dbReference>
<feature type="transmembrane region" description="Helical" evidence="13">
    <location>
        <begin position="6"/>
        <end position="30"/>
    </location>
</feature>
<comment type="similarity">
    <text evidence="3">Belongs to the peptidase M50B family.</text>
</comment>
<keyword evidence="6 13" id="KW-0812">Transmembrane</keyword>
<evidence type="ECO:0000256" key="3">
    <source>
        <dbReference type="ARBA" id="ARBA00007931"/>
    </source>
</evidence>
<evidence type="ECO:0000259" key="14">
    <source>
        <dbReference type="Pfam" id="PF02163"/>
    </source>
</evidence>
<organism evidence="15 16">
    <name type="scientific">Candidatus Nealsonbacteria bacterium CG23_combo_of_CG06-09_8_20_14_all_37_18</name>
    <dbReference type="NCBI Taxonomy" id="1974720"/>
    <lineage>
        <taxon>Bacteria</taxon>
        <taxon>Candidatus Nealsoniibacteriota</taxon>
    </lineage>
</organism>
<keyword evidence="4" id="KW-1003">Cell membrane</keyword>
<dbReference type="PANTHER" id="PTHR35864:SF1">
    <property type="entry name" value="ZINC METALLOPROTEASE YWHC-RELATED"/>
    <property type="match status" value="1"/>
</dbReference>
<evidence type="ECO:0000256" key="2">
    <source>
        <dbReference type="ARBA" id="ARBA00004651"/>
    </source>
</evidence>
<feature type="transmembrane region" description="Helical" evidence="13">
    <location>
        <begin position="119"/>
        <end position="141"/>
    </location>
</feature>
<dbReference type="GO" id="GO:0046872">
    <property type="term" value="F:metal ion binding"/>
    <property type="evidence" value="ECO:0007669"/>
    <property type="project" value="UniProtKB-KW"/>
</dbReference>
<feature type="transmembrane region" description="Helical" evidence="13">
    <location>
        <begin position="170"/>
        <end position="197"/>
    </location>
</feature>
<evidence type="ECO:0000256" key="6">
    <source>
        <dbReference type="ARBA" id="ARBA00022692"/>
    </source>
</evidence>
<dbReference type="GO" id="GO:0008237">
    <property type="term" value="F:metallopeptidase activity"/>
    <property type="evidence" value="ECO:0007669"/>
    <property type="project" value="UniProtKB-KW"/>
</dbReference>
<protein>
    <submittedName>
        <fullName evidence="15">Site-2 protease family protein</fullName>
    </submittedName>
</protein>
<evidence type="ECO:0000256" key="1">
    <source>
        <dbReference type="ARBA" id="ARBA00001947"/>
    </source>
</evidence>
<keyword evidence="9" id="KW-0862">Zinc</keyword>
<feature type="transmembrane region" description="Helical" evidence="13">
    <location>
        <begin position="51"/>
        <end position="73"/>
    </location>
</feature>
<evidence type="ECO:0000256" key="7">
    <source>
        <dbReference type="ARBA" id="ARBA00022723"/>
    </source>
</evidence>
<feature type="transmembrane region" description="Helical" evidence="13">
    <location>
        <begin position="93"/>
        <end position="112"/>
    </location>
</feature>
<reference evidence="15 16" key="1">
    <citation type="submission" date="2017-09" db="EMBL/GenBank/DDBJ databases">
        <title>Depth-based differentiation of microbial function through sediment-hosted aquifers and enrichment of novel symbionts in the deep terrestrial subsurface.</title>
        <authorList>
            <person name="Probst A.J."/>
            <person name="Ladd B."/>
            <person name="Jarett J.K."/>
            <person name="Geller-Mcgrath D.E."/>
            <person name="Sieber C.M."/>
            <person name="Emerson J.B."/>
            <person name="Anantharaman K."/>
            <person name="Thomas B.C."/>
            <person name="Malmstrom R."/>
            <person name="Stieglmeier M."/>
            <person name="Klingl A."/>
            <person name="Woyke T."/>
            <person name="Ryan C.M."/>
            <person name="Banfield J.F."/>
        </authorList>
    </citation>
    <scope>NUCLEOTIDE SEQUENCE [LARGE SCALE GENOMIC DNA]</scope>
    <source>
        <strain evidence="15">CG23_combo_of_CG06-09_8_20_14_all_37_18</strain>
    </source>
</reference>
<feature type="domain" description="Peptidase M50" evidence="14">
    <location>
        <begin position="120"/>
        <end position="177"/>
    </location>
</feature>
<evidence type="ECO:0000256" key="12">
    <source>
        <dbReference type="ARBA" id="ARBA00023136"/>
    </source>
</evidence>
<evidence type="ECO:0000313" key="16">
    <source>
        <dbReference type="Proteomes" id="UP000229952"/>
    </source>
</evidence>
<dbReference type="InterPro" id="IPR044537">
    <property type="entry name" value="Rip2-like"/>
</dbReference>
<dbReference type="EMBL" id="PCRQ01000018">
    <property type="protein sequence ID" value="PIP24449.1"/>
    <property type="molecule type" value="Genomic_DNA"/>
</dbReference>
<dbReference type="AlphaFoldDB" id="A0A2G9YZ31"/>
<accession>A0A2G9YZ31</accession>
<dbReference type="PANTHER" id="PTHR35864">
    <property type="entry name" value="ZINC METALLOPROTEASE MJ0611-RELATED"/>
    <property type="match status" value="1"/>
</dbReference>
<comment type="caution">
    <text evidence="15">The sequence shown here is derived from an EMBL/GenBank/DDBJ whole genome shotgun (WGS) entry which is preliminary data.</text>
</comment>
<evidence type="ECO:0000256" key="10">
    <source>
        <dbReference type="ARBA" id="ARBA00022989"/>
    </source>
</evidence>
<dbReference type="GO" id="GO:0006508">
    <property type="term" value="P:proteolysis"/>
    <property type="evidence" value="ECO:0007669"/>
    <property type="project" value="UniProtKB-KW"/>
</dbReference>
<dbReference type="Pfam" id="PF02163">
    <property type="entry name" value="Peptidase_M50"/>
    <property type="match status" value="1"/>
</dbReference>
<evidence type="ECO:0000256" key="11">
    <source>
        <dbReference type="ARBA" id="ARBA00023049"/>
    </source>
</evidence>
<evidence type="ECO:0000256" key="9">
    <source>
        <dbReference type="ARBA" id="ARBA00022833"/>
    </source>
</evidence>
<keyword evidence="7" id="KW-0479">Metal-binding</keyword>
<keyword evidence="5 15" id="KW-0645">Protease</keyword>
<dbReference type="InterPro" id="IPR008915">
    <property type="entry name" value="Peptidase_M50"/>
</dbReference>
<keyword evidence="11" id="KW-0482">Metalloprotease</keyword>
<dbReference type="Proteomes" id="UP000229952">
    <property type="component" value="Unassembled WGS sequence"/>
</dbReference>
<evidence type="ECO:0000313" key="15">
    <source>
        <dbReference type="EMBL" id="PIP24449.1"/>
    </source>
</evidence>
<keyword evidence="12 13" id="KW-0472">Membrane</keyword>
<comment type="cofactor">
    <cofactor evidence="1">
        <name>Zn(2+)</name>
        <dbReference type="ChEBI" id="CHEBI:29105"/>
    </cofactor>
</comment>
<keyword evidence="8" id="KW-0378">Hydrolase</keyword>
<gene>
    <name evidence="15" type="ORF">COX35_00860</name>
</gene>
<dbReference type="CDD" id="cd06158">
    <property type="entry name" value="S2P-M50_like_1"/>
    <property type="match status" value="1"/>
</dbReference>